<dbReference type="AlphaFoldDB" id="A0A7X5Y1N6"/>
<protein>
    <submittedName>
        <fullName evidence="1">Uncharacterized protein</fullName>
    </submittedName>
</protein>
<organism evidence="1 2">
    <name type="scientific">Sphingomonas trueperi</name>
    <dbReference type="NCBI Taxonomy" id="53317"/>
    <lineage>
        <taxon>Bacteria</taxon>
        <taxon>Pseudomonadati</taxon>
        <taxon>Pseudomonadota</taxon>
        <taxon>Alphaproteobacteria</taxon>
        <taxon>Sphingomonadales</taxon>
        <taxon>Sphingomonadaceae</taxon>
        <taxon>Sphingomonas</taxon>
    </lineage>
</organism>
<keyword evidence="2" id="KW-1185">Reference proteome</keyword>
<proteinExistence type="predicted"/>
<accession>A0A7X5Y1N6</accession>
<comment type="caution">
    <text evidence="1">The sequence shown here is derived from an EMBL/GenBank/DDBJ whole genome shotgun (WGS) entry which is preliminary data.</text>
</comment>
<name>A0A7X5Y1N6_9SPHN</name>
<dbReference type="RefSeq" id="WP_125977299.1">
    <property type="nucleotide sequence ID" value="NZ_BAAADY010000020.1"/>
</dbReference>
<gene>
    <name evidence="1" type="ORF">GGR89_003772</name>
</gene>
<sequence length="144" mass="15618">MTARRAEVVAEIERRLRLVPGIAEVEVMPSADPMAFPAFHLFDDGHDPIEAQASATTMEFTPRVEAYFERDGGAETYAQLNAFYAAAVFAVMGEDDQLGGLVETIDEGRMTIGVASLASASRMYFALELPITFAARRGDPSQPA</sequence>
<reference evidence="1 2" key="1">
    <citation type="submission" date="2020-03" db="EMBL/GenBank/DDBJ databases">
        <title>Genomic Encyclopedia of Type Strains, Phase IV (KMG-IV): sequencing the most valuable type-strain genomes for metagenomic binning, comparative biology and taxonomic classification.</title>
        <authorList>
            <person name="Goeker M."/>
        </authorList>
    </citation>
    <scope>NUCLEOTIDE SEQUENCE [LARGE SCALE GENOMIC DNA]</scope>
    <source>
        <strain evidence="1 2">DSM 7225</strain>
    </source>
</reference>
<dbReference type="EMBL" id="JAATJB010000015">
    <property type="protein sequence ID" value="NJB99431.1"/>
    <property type="molecule type" value="Genomic_DNA"/>
</dbReference>
<evidence type="ECO:0000313" key="1">
    <source>
        <dbReference type="EMBL" id="NJB99431.1"/>
    </source>
</evidence>
<evidence type="ECO:0000313" key="2">
    <source>
        <dbReference type="Proteomes" id="UP000531251"/>
    </source>
</evidence>
<dbReference type="Proteomes" id="UP000531251">
    <property type="component" value="Unassembled WGS sequence"/>
</dbReference>